<evidence type="ECO:0000313" key="2">
    <source>
        <dbReference type="EMBL" id="RNF35933.1"/>
    </source>
</evidence>
<dbReference type="RefSeq" id="WP_106689346.1">
    <property type="nucleotide sequence ID" value="NZ_PXNQ02000001.1"/>
</dbReference>
<protein>
    <submittedName>
        <fullName evidence="2">DUF4150 domain-containing protein</fullName>
    </submittedName>
</protein>
<keyword evidence="3" id="KW-1185">Reference proteome</keyword>
<reference evidence="2" key="1">
    <citation type="submission" date="2018-05" db="EMBL/GenBank/DDBJ databases">
        <title>Reclassification of Methylarcula marina and Methylarcula terricola as Paracoccus methylarcula sp.nov., comb.nov. and Paracoccus terricola comb.nov.</title>
        <authorList>
            <person name="Shmareva M.N."/>
            <person name="Doronina N.V."/>
            <person name="Vasilenko O.V."/>
            <person name="Tarlachkov S.V."/>
            <person name="Trotsenko Y.A."/>
        </authorList>
    </citation>
    <scope>NUCLEOTIDE SEQUENCE [LARGE SCALE GENOMIC DNA]</scope>
    <source>
        <strain evidence="2">VKM B-2159</strain>
    </source>
</reference>
<dbReference type="Proteomes" id="UP000238137">
    <property type="component" value="Unassembled WGS sequence"/>
</dbReference>
<dbReference type="CDD" id="cd14740">
    <property type="entry name" value="PAAR_4"/>
    <property type="match status" value="1"/>
</dbReference>
<comment type="caution">
    <text evidence="2">The sequence shown here is derived from an EMBL/GenBank/DDBJ whole genome shotgun (WGS) entry which is preliminary data.</text>
</comment>
<name>A0A422R1G5_9RHOB</name>
<organism evidence="2 3">
    <name type="scientific">Paracoccus methylarcula</name>
    <dbReference type="NCBI Taxonomy" id="72022"/>
    <lineage>
        <taxon>Bacteria</taxon>
        <taxon>Pseudomonadati</taxon>
        <taxon>Pseudomonadota</taxon>
        <taxon>Alphaproteobacteria</taxon>
        <taxon>Rhodobacterales</taxon>
        <taxon>Paracoccaceae</taxon>
        <taxon>Paracoccus</taxon>
    </lineage>
</organism>
<evidence type="ECO:0000313" key="3">
    <source>
        <dbReference type="Proteomes" id="UP000238137"/>
    </source>
</evidence>
<evidence type="ECO:0000256" key="1">
    <source>
        <dbReference type="SAM" id="MobiDB-lite"/>
    </source>
</evidence>
<accession>A0A422R1G5</accession>
<dbReference type="Pfam" id="PF13665">
    <property type="entry name" value="Tox-PAAR-like"/>
    <property type="match status" value="1"/>
</dbReference>
<dbReference type="AlphaFoldDB" id="A0A422R1G5"/>
<feature type="region of interest" description="Disordered" evidence="1">
    <location>
        <begin position="297"/>
        <end position="323"/>
    </location>
</feature>
<dbReference type="OrthoDB" id="8073614at2"/>
<dbReference type="EMBL" id="PXNQ02000001">
    <property type="protein sequence ID" value="RNF35933.1"/>
    <property type="molecule type" value="Genomic_DNA"/>
</dbReference>
<sequence length="323" mass="34304">MTVFANGLEISSKKQGCKVIAAFPDTCFTPPQTPATPPGVPIPYPDFGKDSDLTSGTGTVKIGGEPVSQENSSKYSKCSGDEAGSAPKKGIITSKNTGAVYAQKWSMDVKFEGKGVVRFSDMATSNHSSNPGDSPPMVVTGGANLSMAECAKILLELGMVVHPYNQASKHCSSSQQSDHILQNACFQNSRGGQAISTMPDYKIGRAPCVCLDDKTTRGTEHGEKTAAQNAWTSTQKATGKNPTYAEVREANLDAMKKAKAPAMDDGPDGKEHPAIGCLRMICDQHYKPLVAGDDDSAKEQTQCRCPRTGKFKQQASSTTVDLK</sequence>
<proteinExistence type="predicted"/>
<gene>
    <name evidence="2" type="ORF">A7A09_000490</name>
</gene>
<feature type="compositionally biased region" description="Polar residues" evidence="1">
    <location>
        <begin position="311"/>
        <end position="323"/>
    </location>
</feature>